<reference evidence="1" key="1">
    <citation type="submission" date="2023-08" db="EMBL/GenBank/DDBJ databases">
        <title>Pelteobagrus vachellii genome.</title>
        <authorList>
            <person name="Liu H."/>
        </authorList>
    </citation>
    <scope>NUCLEOTIDE SEQUENCE</scope>
    <source>
        <strain evidence="1">PRFRI_2022a</strain>
        <tissue evidence="1">Muscle</tissue>
    </source>
</reference>
<name>A0AA88SK72_TACVA</name>
<organism evidence="1 2">
    <name type="scientific">Tachysurus vachellii</name>
    <name type="common">Darkbarbel catfish</name>
    <name type="synonym">Pelteobagrus vachellii</name>
    <dbReference type="NCBI Taxonomy" id="175792"/>
    <lineage>
        <taxon>Eukaryota</taxon>
        <taxon>Metazoa</taxon>
        <taxon>Chordata</taxon>
        <taxon>Craniata</taxon>
        <taxon>Vertebrata</taxon>
        <taxon>Euteleostomi</taxon>
        <taxon>Actinopterygii</taxon>
        <taxon>Neopterygii</taxon>
        <taxon>Teleostei</taxon>
        <taxon>Ostariophysi</taxon>
        <taxon>Siluriformes</taxon>
        <taxon>Bagridae</taxon>
        <taxon>Tachysurus</taxon>
    </lineage>
</organism>
<gene>
    <name evidence="1" type="ORF">Q7C36_012284</name>
</gene>
<dbReference type="Proteomes" id="UP001187315">
    <property type="component" value="Unassembled WGS sequence"/>
</dbReference>
<sequence length="124" mass="13952">MCSIPTACEPEREARRSACRLEAIHLAREDGLGWGEQPALRWVKVSGDGRLDHGGIAHAQTCHILHFKPCETCFFVCNDRADDKMYYPGQNWVNSRCHFCKCETLSMTCCMGMRDAAGKCNKLP</sequence>
<evidence type="ECO:0000313" key="2">
    <source>
        <dbReference type="Proteomes" id="UP001187315"/>
    </source>
</evidence>
<evidence type="ECO:0000313" key="1">
    <source>
        <dbReference type="EMBL" id="KAK2840705.1"/>
    </source>
</evidence>
<comment type="caution">
    <text evidence="1">The sequence shown here is derived from an EMBL/GenBank/DDBJ whole genome shotgun (WGS) entry which is preliminary data.</text>
</comment>
<proteinExistence type="predicted"/>
<accession>A0AA88SK72</accession>
<dbReference type="AlphaFoldDB" id="A0AA88SK72"/>
<keyword evidence="2" id="KW-1185">Reference proteome</keyword>
<protein>
    <submittedName>
        <fullName evidence="1">Uncharacterized protein</fullName>
    </submittedName>
</protein>
<dbReference type="EMBL" id="JAVHJS010000012">
    <property type="protein sequence ID" value="KAK2840705.1"/>
    <property type="molecule type" value="Genomic_DNA"/>
</dbReference>